<dbReference type="EMBL" id="JAHWGI010001422">
    <property type="protein sequence ID" value="KAK3931345.1"/>
    <property type="molecule type" value="Genomic_DNA"/>
</dbReference>
<sequence length="157" mass="18238">MGNIDKFRVWRNITVDDPLNRTQEFGVRGEQLEFAELVRLENIVRVRVLKPEYFGVHPEFIGERTLFYPENARRTLGERSEYTEYIRSMDREFVEMENPYNGQPKRPGSPSPLASPVHSTSSHTGLLQACCGRCCGQRYQHLIGLLRKPNRKVKRTA</sequence>
<feature type="region of interest" description="Disordered" evidence="1">
    <location>
        <begin position="98"/>
        <end position="120"/>
    </location>
</feature>
<protein>
    <submittedName>
        <fullName evidence="2">Potassium voltage-gated channel protein Shal</fullName>
    </submittedName>
</protein>
<name>A0AAE1I1M0_9NEOP</name>
<reference evidence="2" key="1">
    <citation type="submission" date="2021-07" db="EMBL/GenBank/DDBJ databases">
        <authorList>
            <person name="Catto M.A."/>
            <person name="Jacobson A."/>
            <person name="Kennedy G."/>
            <person name="Labadie P."/>
            <person name="Hunt B.G."/>
            <person name="Srinivasan R."/>
        </authorList>
    </citation>
    <scope>NUCLEOTIDE SEQUENCE</scope>
    <source>
        <strain evidence="2">PL_HMW_Pooled</strain>
        <tissue evidence="2">Head</tissue>
    </source>
</reference>
<evidence type="ECO:0000313" key="2">
    <source>
        <dbReference type="EMBL" id="KAK3931345.1"/>
    </source>
</evidence>
<dbReference type="AlphaFoldDB" id="A0AAE1I1M0"/>
<evidence type="ECO:0000313" key="3">
    <source>
        <dbReference type="Proteomes" id="UP001219518"/>
    </source>
</evidence>
<dbReference type="Proteomes" id="UP001219518">
    <property type="component" value="Unassembled WGS sequence"/>
</dbReference>
<comment type="caution">
    <text evidence="2">The sequence shown here is derived from an EMBL/GenBank/DDBJ whole genome shotgun (WGS) entry which is preliminary data.</text>
</comment>
<proteinExistence type="predicted"/>
<gene>
    <name evidence="2" type="ORF">KUF71_025798</name>
</gene>
<reference evidence="2" key="2">
    <citation type="journal article" date="2023" name="BMC Genomics">
        <title>Pest status, molecular evolution, and epigenetic factors derived from the genome assembly of Frankliniella fusca, a thysanopteran phytovirus vector.</title>
        <authorList>
            <person name="Catto M.A."/>
            <person name="Labadie P.E."/>
            <person name="Jacobson A.L."/>
            <person name="Kennedy G.G."/>
            <person name="Srinivasan R."/>
            <person name="Hunt B.G."/>
        </authorList>
    </citation>
    <scope>NUCLEOTIDE SEQUENCE</scope>
    <source>
        <strain evidence="2">PL_HMW_Pooled</strain>
    </source>
</reference>
<evidence type="ECO:0000256" key="1">
    <source>
        <dbReference type="SAM" id="MobiDB-lite"/>
    </source>
</evidence>
<accession>A0AAE1I1M0</accession>
<keyword evidence="3" id="KW-1185">Reference proteome</keyword>
<organism evidence="2 3">
    <name type="scientific">Frankliniella fusca</name>
    <dbReference type="NCBI Taxonomy" id="407009"/>
    <lineage>
        <taxon>Eukaryota</taxon>
        <taxon>Metazoa</taxon>
        <taxon>Ecdysozoa</taxon>
        <taxon>Arthropoda</taxon>
        <taxon>Hexapoda</taxon>
        <taxon>Insecta</taxon>
        <taxon>Pterygota</taxon>
        <taxon>Neoptera</taxon>
        <taxon>Paraneoptera</taxon>
        <taxon>Thysanoptera</taxon>
        <taxon>Terebrantia</taxon>
        <taxon>Thripoidea</taxon>
        <taxon>Thripidae</taxon>
        <taxon>Frankliniella</taxon>
    </lineage>
</organism>